<comment type="catalytic activity">
    <reaction evidence="1">
        <text>dTDP-4-dehydro-6-deoxy-alpha-D-glucose = dTDP-4-dehydro-beta-L-rhamnose</text>
        <dbReference type="Rhea" id="RHEA:16969"/>
        <dbReference type="ChEBI" id="CHEBI:57649"/>
        <dbReference type="ChEBI" id="CHEBI:62830"/>
        <dbReference type="EC" id="5.1.3.13"/>
    </reaction>
</comment>
<reference evidence="16 17" key="1">
    <citation type="submission" date="2016-04" db="EMBL/GenBank/DDBJ databases">
        <title>Draft Genome Sequences of Staphylococcus capitis Strain H36, S. capitis Strain H65, S. cohnii Strain H62, S. hominis Strain H69, Mycobacterium iranicum Strain H39, Plantibacter sp. Strain H53, Pseudomonas oryzihabitans Strain H72, and Microbacterium sp. Strain H83, isolated from residential settings.</title>
        <authorList>
            <person name="Lymperopoulou D."/>
            <person name="Adams R.I."/>
            <person name="Lindow S."/>
            <person name="Coil D.A."/>
            <person name="Jospin G."/>
            <person name="Eisen J.A."/>
        </authorList>
    </citation>
    <scope>NUCLEOTIDE SEQUENCE [LARGE SCALE GENOMIC DNA]</scope>
    <source>
        <strain evidence="16 17">H39</strain>
    </source>
</reference>
<dbReference type="STRING" id="912594.AWC12_06565"/>
<gene>
    <name evidence="16" type="ORF">A4X20_07480</name>
</gene>
<dbReference type="PANTHER" id="PTHR21047">
    <property type="entry name" value="DTDP-6-DEOXY-D-GLUCOSE-3,5 EPIMERASE"/>
    <property type="match status" value="1"/>
</dbReference>
<comment type="caution">
    <text evidence="16">The sequence shown here is derived from an EMBL/GenBank/DDBJ whole genome shotgun (WGS) entry which is preliminary data.</text>
</comment>
<evidence type="ECO:0000256" key="6">
    <source>
        <dbReference type="ARBA" id="ARBA00019595"/>
    </source>
</evidence>
<feature type="site" description="Participates in a stacking interaction with the thymidine ring of dTDP-4-oxo-6-deoxyglucose" evidence="15">
    <location>
        <position position="138"/>
    </location>
</feature>
<evidence type="ECO:0000256" key="3">
    <source>
        <dbReference type="ARBA" id="ARBA00010154"/>
    </source>
</evidence>
<dbReference type="EC" id="5.1.3.13" evidence="5"/>
<accession>A0A178LPN4</accession>
<feature type="active site" description="Proton donor" evidence="14">
    <location>
        <position position="132"/>
    </location>
</feature>
<proteinExistence type="inferred from homology"/>
<dbReference type="FunFam" id="2.60.120.10:FF:000165">
    <property type="entry name" value="dTDP-4-dehydrorhamnose 3,5-epimerase"/>
    <property type="match status" value="1"/>
</dbReference>
<evidence type="ECO:0000256" key="12">
    <source>
        <dbReference type="ARBA" id="ARBA00033311"/>
    </source>
</evidence>
<dbReference type="CDD" id="cd00438">
    <property type="entry name" value="cupin_RmlC"/>
    <property type="match status" value="1"/>
</dbReference>
<protein>
    <recommendedName>
        <fullName evidence="6">dTDP-4-dehydrorhamnose 3,5-epimerase</fullName>
        <ecNumber evidence="5">5.1.3.13</ecNumber>
    </recommendedName>
    <alternativeName>
        <fullName evidence="11">Thymidine diphospho-4-keto-rhamnose 3,5-epimerase</fullName>
    </alternativeName>
    <alternativeName>
        <fullName evidence="10">dTDP-4-keto-6-deoxyglucose 3,5-epimerase</fullName>
    </alternativeName>
    <alternativeName>
        <fullName evidence="12">dTDP-6-deoxy-D-xylo-4-hexulose 3,5-epimerase</fullName>
    </alternativeName>
    <alternativeName>
        <fullName evidence="9">dTDP-L-rhamnose synthase</fullName>
    </alternativeName>
</protein>
<dbReference type="Proteomes" id="UP000078396">
    <property type="component" value="Unassembled WGS sequence"/>
</dbReference>
<comment type="pathway">
    <text evidence="2">Carbohydrate biosynthesis; dTDP-L-rhamnose biosynthesis.</text>
</comment>
<evidence type="ECO:0000256" key="11">
    <source>
        <dbReference type="ARBA" id="ARBA00031424"/>
    </source>
</evidence>
<dbReference type="AlphaFoldDB" id="A0A178LPN4"/>
<evidence type="ECO:0000256" key="14">
    <source>
        <dbReference type="PIRSR" id="PIRSR600888-1"/>
    </source>
</evidence>
<evidence type="ECO:0000313" key="17">
    <source>
        <dbReference type="Proteomes" id="UP000078396"/>
    </source>
</evidence>
<evidence type="ECO:0000256" key="9">
    <source>
        <dbReference type="ARBA" id="ARBA00029600"/>
    </source>
</evidence>
<dbReference type="Pfam" id="PF00908">
    <property type="entry name" value="dTDP_sugar_isom"/>
    <property type="match status" value="1"/>
</dbReference>
<comment type="similarity">
    <text evidence="3">Belongs to the dTDP-4-dehydrorhamnose 3,5-epimerase family.</text>
</comment>
<evidence type="ECO:0000256" key="2">
    <source>
        <dbReference type="ARBA" id="ARBA00004781"/>
    </source>
</evidence>
<evidence type="ECO:0000256" key="15">
    <source>
        <dbReference type="PIRSR" id="PIRSR600888-3"/>
    </source>
</evidence>
<dbReference type="GO" id="GO:0019305">
    <property type="term" value="P:dTDP-rhamnose biosynthetic process"/>
    <property type="evidence" value="ECO:0007669"/>
    <property type="project" value="TreeGrafter"/>
</dbReference>
<evidence type="ECO:0000313" key="16">
    <source>
        <dbReference type="EMBL" id="OAN34527.1"/>
    </source>
</evidence>
<dbReference type="Gene3D" id="2.60.120.10">
    <property type="entry name" value="Jelly Rolls"/>
    <property type="match status" value="1"/>
</dbReference>
<dbReference type="RefSeq" id="WP_064283793.1">
    <property type="nucleotide sequence ID" value="NZ_LWCS01000043.1"/>
</dbReference>
<comment type="subunit">
    <text evidence="4">Homodimer.</text>
</comment>
<evidence type="ECO:0000256" key="5">
    <source>
        <dbReference type="ARBA" id="ARBA00012098"/>
    </source>
</evidence>
<dbReference type="EMBL" id="LWCS01000043">
    <property type="protein sequence ID" value="OAN34527.1"/>
    <property type="molecule type" value="Genomic_DNA"/>
</dbReference>
<keyword evidence="7" id="KW-0413">Isomerase</keyword>
<evidence type="ECO:0000256" key="13">
    <source>
        <dbReference type="ARBA" id="ARBA00054743"/>
    </source>
</evidence>
<keyword evidence="8" id="KW-0119">Carbohydrate metabolism</keyword>
<feature type="active site" description="Proton acceptor" evidence="14">
    <location>
        <position position="62"/>
    </location>
</feature>
<evidence type="ECO:0000256" key="7">
    <source>
        <dbReference type="ARBA" id="ARBA00023235"/>
    </source>
</evidence>
<evidence type="ECO:0000256" key="8">
    <source>
        <dbReference type="ARBA" id="ARBA00023277"/>
    </source>
</evidence>
<comment type="function">
    <text evidence="13">Catalyzes the epimerization of the C3' and C5'positions of dTDP-6-deoxy-D-xylo-4-hexulose, forming dTDP-6-deoxy-L-lyxo-4-hexulose. Involved in the biosynthesis of the dTDP-L-rhamnose which is a component of the critical linker, D-N-acetylglucosamine-L-rhamnose disaccharide, which connects the galactan region of arabinogalactan to peptidoglycan via a phosphodiester linkage.</text>
</comment>
<dbReference type="InterPro" id="IPR014710">
    <property type="entry name" value="RmlC-like_jellyroll"/>
</dbReference>
<dbReference type="OrthoDB" id="9800680at2"/>
<dbReference type="PANTHER" id="PTHR21047:SF2">
    <property type="entry name" value="THYMIDINE DIPHOSPHO-4-KETO-RHAMNOSE 3,5-EPIMERASE"/>
    <property type="match status" value="1"/>
</dbReference>
<dbReference type="GO" id="GO:0005829">
    <property type="term" value="C:cytosol"/>
    <property type="evidence" value="ECO:0007669"/>
    <property type="project" value="TreeGrafter"/>
</dbReference>
<dbReference type="GO" id="GO:0008830">
    <property type="term" value="F:dTDP-4-dehydrorhamnose 3,5-epimerase activity"/>
    <property type="evidence" value="ECO:0007669"/>
    <property type="project" value="UniProtKB-EC"/>
</dbReference>
<dbReference type="GO" id="GO:0000271">
    <property type="term" value="P:polysaccharide biosynthetic process"/>
    <property type="evidence" value="ECO:0007669"/>
    <property type="project" value="TreeGrafter"/>
</dbReference>
<evidence type="ECO:0000256" key="10">
    <source>
        <dbReference type="ARBA" id="ARBA00029758"/>
    </source>
</evidence>
<dbReference type="InterPro" id="IPR000888">
    <property type="entry name" value="RmlC-like"/>
</dbReference>
<organism evidence="16 17">
    <name type="scientific">Mycolicibacterium iranicum</name>
    <name type="common">Mycobacterium iranicum</name>
    <dbReference type="NCBI Taxonomy" id="912594"/>
    <lineage>
        <taxon>Bacteria</taxon>
        <taxon>Bacillati</taxon>
        <taxon>Actinomycetota</taxon>
        <taxon>Actinomycetes</taxon>
        <taxon>Mycobacteriales</taxon>
        <taxon>Mycobacteriaceae</taxon>
        <taxon>Mycolicibacterium</taxon>
    </lineage>
</organism>
<name>A0A178LPN4_MYCIR</name>
<evidence type="ECO:0000256" key="4">
    <source>
        <dbReference type="ARBA" id="ARBA00011738"/>
    </source>
</evidence>
<dbReference type="SUPFAM" id="SSF51182">
    <property type="entry name" value="RmlC-like cupins"/>
    <property type="match status" value="1"/>
</dbReference>
<sequence>MKTRELAVAGAWEITPVVHADSRGAFFEWFTDESFTAATGHRLDLRQANCSVSKAGVLRGVHFAQLPPSQAKYVTCVRGSVVDVVVDIRVGSPTFGAWDAVTLDDVTHRAVYLSEGLGHAFLALRDDSTVAYLCSAGYDPSREHTISPLDPALGIDWSVWSSGEVILSDRDRAAPPLEEARAGGLLPTWEQTQAFVEELRRRR</sequence>
<dbReference type="InterPro" id="IPR011051">
    <property type="entry name" value="RmlC_Cupin_sf"/>
</dbReference>
<evidence type="ECO:0000256" key="1">
    <source>
        <dbReference type="ARBA" id="ARBA00001298"/>
    </source>
</evidence>